<feature type="region of interest" description="Disordered" evidence="2">
    <location>
        <begin position="354"/>
        <end position="383"/>
    </location>
</feature>
<dbReference type="InterPro" id="IPR013078">
    <property type="entry name" value="His_Pase_superF_clade-1"/>
</dbReference>
<organism evidence="3">
    <name type="scientific">Chlamydomonas leiostraca</name>
    <dbReference type="NCBI Taxonomy" id="1034604"/>
    <lineage>
        <taxon>Eukaryota</taxon>
        <taxon>Viridiplantae</taxon>
        <taxon>Chlorophyta</taxon>
        <taxon>core chlorophytes</taxon>
        <taxon>Chlorophyceae</taxon>
        <taxon>CS clade</taxon>
        <taxon>Chlamydomonadales</taxon>
        <taxon>Chlamydomonadaceae</taxon>
        <taxon>Chlamydomonas</taxon>
    </lineage>
</organism>
<accession>A0A7S0WR48</accession>
<evidence type="ECO:0000256" key="1">
    <source>
        <dbReference type="ARBA" id="ARBA00038362"/>
    </source>
</evidence>
<name>A0A7S0WR48_9CHLO</name>
<dbReference type="PANTHER" id="PTHR48100:SF44">
    <property type="entry name" value="PHOSPHATASE C1620.13-RELATED"/>
    <property type="match status" value="1"/>
</dbReference>
<dbReference type="EMBL" id="HBFB01015063">
    <property type="protein sequence ID" value="CAD8678376.1"/>
    <property type="molecule type" value="Transcribed_RNA"/>
</dbReference>
<dbReference type="SMART" id="SM00855">
    <property type="entry name" value="PGAM"/>
    <property type="match status" value="1"/>
</dbReference>
<sequence>MKRGFHHVSTRQEGASTPLHAKPPLNKKAGVKKQKTIRAFLTVETPHAGATPAPNGTGEVGTSGKPGEWPSTCQRAFEKFGIDTPSGLHPDQDIKLARQQSAFQRAGSCLDAELDDFRVFSSQTYTYIRRSSQTTHTDDEREDDTEGTPAWKDPYTSFDTQAPTQLLPTQLLPTQAMSEHFTQQGDVMSTQVLDHGDSLESTSNVHGLTPIAQTQVLSSAHMVDLSAGIDMGAHAATPELAPVAHTSGMPCDKPGSVGDKPAKLFDIFRPKTQRKYLVVVRHGESEYNKAVQESKSYADPMIFDPHLTQKGLMQCKELKKSLGALLRDKAKEFGDPLFVVSPLTRALQTFLESCPWPERMPGGQDDGAGGSGGASTSAPPQPPLRVEVCPAISEFVITAGDVGRPPSALAQEFPQLAEQLSRLPEEWWFHKDGKPNCALTKHWGGAEPKDHQAKRVSEFTRWLGSRTERLVVLIGHSAFWHAFSGKQKRLANCEFYHQPW</sequence>
<proteinExistence type="inferred from homology"/>
<dbReference type="InterPro" id="IPR050275">
    <property type="entry name" value="PGM_Phosphatase"/>
</dbReference>
<dbReference type="PROSITE" id="PS00175">
    <property type="entry name" value="PG_MUTASE"/>
    <property type="match status" value="1"/>
</dbReference>
<reference evidence="3" key="1">
    <citation type="submission" date="2021-01" db="EMBL/GenBank/DDBJ databases">
        <authorList>
            <person name="Corre E."/>
            <person name="Pelletier E."/>
            <person name="Niang G."/>
            <person name="Scheremetjew M."/>
            <person name="Finn R."/>
            <person name="Kale V."/>
            <person name="Holt S."/>
            <person name="Cochrane G."/>
            <person name="Meng A."/>
            <person name="Brown T."/>
            <person name="Cohen L."/>
        </authorList>
    </citation>
    <scope>NUCLEOTIDE SEQUENCE</scope>
    <source>
        <strain evidence="3">SAG 11-49</strain>
    </source>
</reference>
<dbReference type="CDD" id="cd07067">
    <property type="entry name" value="HP_PGM_like"/>
    <property type="match status" value="1"/>
</dbReference>
<dbReference type="PANTHER" id="PTHR48100">
    <property type="entry name" value="BROAD-SPECIFICITY PHOSPHATASE YOR283W-RELATED"/>
    <property type="match status" value="1"/>
</dbReference>
<feature type="region of interest" description="Disordered" evidence="2">
    <location>
        <begin position="46"/>
        <end position="67"/>
    </location>
</feature>
<dbReference type="GO" id="GO:0005829">
    <property type="term" value="C:cytosol"/>
    <property type="evidence" value="ECO:0007669"/>
    <property type="project" value="TreeGrafter"/>
</dbReference>
<comment type="similarity">
    <text evidence="1">Belongs to the phosphoglycerate mutase family.</text>
</comment>
<evidence type="ECO:0000313" key="3">
    <source>
        <dbReference type="EMBL" id="CAD8678376.1"/>
    </source>
</evidence>
<evidence type="ECO:0008006" key="4">
    <source>
        <dbReference type="Google" id="ProtNLM"/>
    </source>
</evidence>
<dbReference type="InterPro" id="IPR001345">
    <property type="entry name" value="PG/BPGM_mutase_AS"/>
</dbReference>
<dbReference type="Pfam" id="PF00300">
    <property type="entry name" value="His_Phos_1"/>
    <property type="match status" value="1"/>
</dbReference>
<evidence type="ECO:0000256" key="2">
    <source>
        <dbReference type="SAM" id="MobiDB-lite"/>
    </source>
</evidence>
<feature type="region of interest" description="Disordered" evidence="2">
    <location>
        <begin position="1"/>
        <end position="33"/>
    </location>
</feature>
<dbReference type="Gene3D" id="3.40.50.1240">
    <property type="entry name" value="Phosphoglycerate mutase-like"/>
    <property type="match status" value="1"/>
</dbReference>
<gene>
    <name evidence="3" type="ORF">CLEI1391_LOCUS8488</name>
</gene>
<feature type="compositionally biased region" description="Gly residues" evidence="2">
    <location>
        <begin position="364"/>
        <end position="373"/>
    </location>
</feature>
<dbReference type="GO" id="GO:0016791">
    <property type="term" value="F:phosphatase activity"/>
    <property type="evidence" value="ECO:0007669"/>
    <property type="project" value="TreeGrafter"/>
</dbReference>
<feature type="region of interest" description="Disordered" evidence="2">
    <location>
        <begin position="131"/>
        <end position="156"/>
    </location>
</feature>
<protein>
    <recommendedName>
        <fullName evidence="4">Phosphoglycerate mutase-like protein</fullName>
    </recommendedName>
</protein>
<dbReference type="SUPFAM" id="SSF53254">
    <property type="entry name" value="Phosphoglycerate mutase-like"/>
    <property type="match status" value="1"/>
</dbReference>
<dbReference type="InterPro" id="IPR029033">
    <property type="entry name" value="His_PPase_superfam"/>
</dbReference>
<dbReference type="AlphaFoldDB" id="A0A7S0WR48"/>